<protein>
    <recommendedName>
        <fullName evidence="10">Metalloendopeptidase</fullName>
        <ecNumber evidence="10">3.4.24.-</ecNumber>
    </recommendedName>
</protein>
<dbReference type="GO" id="GO:0008270">
    <property type="term" value="F:zinc ion binding"/>
    <property type="evidence" value="ECO:0007669"/>
    <property type="project" value="UniProtKB-UniRule"/>
</dbReference>
<evidence type="ECO:0000313" key="14">
    <source>
        <dbReference type="WBParaSite" id="SVE_0250200.1"/>
    </source>
</evidence>
<evidence type="ECO:0000256" key="5">
    <source>
        <dbReference type="ARBA" id="ARBA00022833"/>
    </source>
</evidence>
<dbReference type="PRINTS" id="PR00480">
    <property type="entry name" value="ASTACIN"/>
</dbReference>
<keyword evidence="2 9" id="KW-0645">Protease</keyword>
<reference evidence="14" key="2">
    <citation type="submission" date="2015-08" db="UniProtKB">
        <authorList>
            <consortium name="WormBaseParasite"/>
        </authorList>
    </citation>
    <scope>IDENTIFICATION</scope>
</reference>
<dbReference type="SUPFAM" id="SSF55486">
    <property type="entry name" value="Metalloproteases ('zincins'), catalytic domain"/>
    <property type="match status" value="1"/>
</dbReference>
<evidence type="ECO:0000256" key="9">
    <source>
        <dbReference type="PROSITE-ProRule" id="PRU01211"/>
    </source>
</evidence>
<organism evidence="13 14">
    <name type="scientific">Strongyloides venezuelensis</name>
    <name type="common">Threadworm</name>
    <dbReference type="NCBI Taxonomy" id="75913"/>
    <lineage>
        <taxon>Eukaryota</taxon>
        <taxon>Metazoa</taxon>
        <taxon>Ecdysozoa</taxon>
        <taxon>Nematoda</taxon>
        <taxon>Chromadorea</taxon>
        <taxon>Rhabditida</taxon>
        <taxon>Tylenchina</taxon>
        <taxon>Panagrolaimomorpha</taxon>
        <taxon>Strongyloidoidea</taxon>
        <taxon>Strongyloididae</taxon>
        <taxon>Strongyloides</taxon>
    </lineage>
</organism>
<feature type="binding site" evidence="9">
    <location>
        <position position="131"/>
    </location>
    <ligand>
        <name>Zn(2+)</name>
        <dbReference type="ChEBI" id="CHEBI:29105"/>
        <note>catalytic</note>
    </ligand>
</feature>
<dbReference type="SMART" id="SM00235">
    <property type="entry name" value="ZnMc"/>
    <property type="match status" value="1"/>
</dbReference>
<evidence type="ECO:0000256" key="1">
    <source>
        <dbReference type="ARBA" id="ARBA00022536"/>
    </source>
</evidence>
<keyword evidence="1" id="KW-0245">EGF-like domain</keyword>
<dbReference type="PROSITE" id="PS51864">
    <property type="entry name" value="ASTACIN"/>
    <property type="match status" value="1"/>
</dbReference>
<keyword evidence="3 9" id="KW-0479">Metal-binding</keyword>
<dbReference type="InterPro" id="IPR035914">
    <property type="entry name" value="Sperma_CUB_dom_sf"/>
</dbReference>
<feature type="binding site" evidence="9">
    <location>
        <position position="125"/>
    </location>
    <ligand>
        <name>Zn(2+)</name>
        <dbReference type="ChEBI" id="CHEBI:29105"/>
        <note>catalytic</note>
    </ligand>
</feature>
<evidence type="ECO:0000256" key="4">
    <source>
        <dbReference type="ARBA" id="ARBA00022801"/>
    </source>
</evidence>
<name>A0A0K0F135_STRVS</name>
<feature type="domain" description="CUB" evidence="11">
    <location>
        <begin position="268"/>
        <end position="376"/>
    </location>
</feature>
<evidence type="ECO:0000256" key="2">
    <source>
        <dbReference type="ARBA" id="ARBA00022670"/>
    </source>
</evidence>
<evidence type="ECO:0000259" key="12">
    <source>
        <dbReference type="PROSITE" id="PS51864"/>
    </source>
</evidence>
<dbReference type="InterPro" id="IPR000859">
    <property type="entry name" value="CUB_dom"/>
</dbReference>
<dbReference type="AlphaFoldDB" id="A0A0K0F135"/>
<dbReference type="Pfam" id="PF01400">
    <property type="entry name" value="Astacin"/>
    <property type="match status" value="1"/>
</dbReference>
<dbReference type="InterPro" id="IPR006026">
    <property type="entry name" value="Peptidase_Metallo"/>
</dbReference>
<dbReference type="PANTHER" id="PTHR10127">
    <property type="entry name" value="DISCOIDIN, CUB, EGF, LAMININ , AND ZINC METALLOPROTEASE DOMAIN CONTAINING"/>
    <property type="match status" value="1"/>
</dbReference>
<evidence type="ECO:0000256" key="7">
    <source>
        <dbReference type="ARBA" id="ARBA00023157"/>
    </source>
</evidence>
<comment type="cofactor">
    <cofactor evidence="9 10">
        <name>Zn(2+)</name>
        <dbReference type="ChEBI" id="CHEBI:29105"/>
    </cofactor>
    <text evidence="9 10">Binds 1 zinc ion per subunit.</text>
</comment>
<evidence type="ECO:0000256" key="6">
    <source>
        <dbReference type="ARBA" id="ARBA00023049"/>
    </source>
</evidence>
<sequence length="376" mass="44335">MNGIYNTQIVMNISKRFYDFNLEDYREKRKVKNKYQRWFLSTIPVYINERLNRELIIQAINIIQQETCVRFRVVNQIIMGIPGIRFSPGERCCSQVGMVNRRRFQNIFIAGYCQTLGVIQHEILHALGIDHEHNRIDRDQYVTILTDNVEESKINDFNIPWILDSNTFGIPYDYGSIMHYDMNTFSKNNGPTVIPKHDLYRKTIGHTYKLSFLDIKTVNMLYCQFTCSSSLNCKNKSYQNPNICSKCKCIEGYVGNDCSRFTVNMSPCGKARKIAHRRIQEIRAEGLLNCSYHLSTQRHRKIVIKISYVHIYPYTHQCCSPENCLEVKYWEDKSVTGARFCGTENNVLFYSKSNIVLVYFRSTHYINRFKIFFKKY</sequence>
<accession>A0A0K0F135</accession>
<feature type="binding site" evidence="9">
    <location>
        <position position="121"/>
    </location>
    <ligand>
        <name>Zn(2+)</name>
        <dbReference type="ChEBI" id="CHEBI:29105"/>
        <note>catalytic</note>
    </ligand>
</feature>
<keyword evidence="4 9" id="KW-0378">Hydrolase</keyword>
<reference evidence="13" key="1">
    <citation type="submission" date="2014-07" db="EMBL/GenBank/DDBJ databases">
        <authorList>
            <person name="Martin A.A"/>
            <person name="De Silva N."/>
        </authorList>
    </citation>
    <scope>NUCLEOTIDE SEQUENCE</scope>
</reference>
<comment type="caution">
    <text evidence="8">Lacks conserved residue(s) required for the propagation of feature annotation.</text>
</comment>
<dbReference type="GO" id="GO:0006508">
    <property type="term" value="P:proteolysis"/>
    <property type="evidence" value="ECO:0007669"/>
    <property type="project" value="UniProtKB-KW"/>
</dbReference>
<keyword evidence="5 9" id="KW-0862">Zinc</keyword>
<dbReference type="InterPro" id="IPR024079">
    <property type="entry name" value="MetalloPept_cat_dom_sf"/>
</dbReference>
<keyword evidence="13" id="KW-1185">Reference proteome</keyword>
<proteinExistence type="predicted"/>
<dbReference type="EC" id="3.4.24.-" evidence="10"/>
<dbReference type="SUPFAM" id="SSF49854">
    <property type="entry name" value="Spermadhesin, CUB domain"/>
    <property type="match status" value="1"/>
</dbReference>
<dbReference type="Gene3D" id="3.40.390.10">
    <property type="entry name" value="Collagenase (Catalytic Domain)"/>
    <property type="match status" value="1"/>
</dbReference>
<evidence type="ECO:0000259" key="11">
    <source>
        <dbReference type="PROSITE" id="PS01180"/>
    </source>
</evidence>
<dbReference type="PROSITE" id="PS01180">
    <property type="entry name" value="CUB"/>
    <property type="match status" value="1"/>
</dbReference>
<dbReference type="WBParaSite" id="SVE_0250200.1">
    <property type="protein sequence ID" value="SVE_0250200.1"/>
    <property type="gene ID" value="SVE_0250200"/>
</dbReference>
<dbReference type="Gene3D" id="2.60.120.290">
    <property type="entry name" value="Spermadhesin, CUB domain"/>
    <property type="match status" value="1"/>
</dbReference>
<dbReference type="PANTHER" id="PTHR10127:SF780">
    <property type="entry name" value="METALLOENDOPEPTIDASE"/>
    <property type="match status" value="1"/>
</dbReference>
<keyword evidence="6 9" id="KW-0482">Metalloprotease</keyword>
<evidence type="ECO:0000256" key="3">
    <source>
        <dbReference type="ARBA" id="ARBA00022723"/>
    </source>
</evidence>
<dbReference type="Proteomes" id="UP000035680">
    <property type="component" value="Unassembled WGS sequence"/>
</dbReference>
<dbReference type="GO" id="GO:0004222">
    <property type="term" value="F:metalloendopeptidase activity"/>
    <property type="evidence" value="ECO:0007669"/>
    <property type="project" value="UniProtKB-UniRule"/>
</dbReference>
<feature type="domain" description="Peptidase M12A" evidence="12">
    <location>
        <begin position="29"/>
        <end position="228"/>
    </location>
</feature>
<evidence type="ECO:0000256" key="8">
    <source>
        <dbReference type="PROSITE-ProRule" id="PRU00059"/>
    </source>
</evidence>
<keyword evidence="7" id="KW-1015">Disulfide bond</keyword>
<evidence type="ECO:0000256" key="10">
    <source>
        <dbReference type="RuleBase" id="RU361183"/>
    </source>
</evidence>
<evidence type="ECO:0000313" key="13">
    <source>
        <dbReference type="Proteomes" id="UP000035680"/>
    </source>
</evidence>
<feature type="active site" evidence="9">
    <location>
        <position position="122"/>
    </location>
</feature>
<dbReference type="Pfam" id="PF00431">
    <property type="entry name" value="CUB"/>
    <property type="match status" value="1"/>
</dbReference>
<dbReference type="InterPro" id="IPR001506">
    <property type="entry name" value="Peptidase_M12A"/>
</dbReference>